<dbReference type="PANTHER" id="PTHR11533">
    <property type="entry name" value="PROTEASE M1 ZINC METALLOPROTEASE"/>
    <property type="match status" value="1"/>
</dbReference>
<dbReference type="GO" id="GO:0005737">
    <property type="term" value="C:cytoplasm"/>
    <property type="evidence" value="ECO:0007669"/>
    <property type="project" value="TreeGrafter"/>
</dbReference>
<dbReference type="GO" id="GO:0006508">
    <property type="term" value="P:proteolysis"/>
    <property type="evidence" value="ECO:0007669"/>
    <property type="project" value="TreeGrafter"/>
</dbReference>
<feature type="domain" description="Aminopeptidase N-like N-terminal" evidence="2">
    <location>
        <begin position="130"/>
        <end position="291"/>
    </location>
</feature>
<dbReference type="STRING" id="29172.A0A0D8XPJ2"/>
<reference evidence="3 4" key="1">
    <citation type="submission" date="2013-11" db="EMBL/GenBank/DDBJ databases">
        <title>Draft genome of the bovine lungworm Dictyocaulus viviparus.</title>
        <authorList>
            <person name="Mitreva M."/>
        </authorList>
    </citation>
    <scope>NUCLEOTIDE SEQUENCE [LARGE SCALE GENOMIC DNA]</scope>
    <source>
        <strain evidence="3 4">HannoverDv2000</strain>
    </source>
</reference>
<dbReference type="SUPFAM" id="SSF63737">
    <property type="entry name" value="Leukotriene A4 hydrolase N-terminal domain"/>
    <property type="match status" value="1"/>
</dbReference>
<keyword evidence="1" id="KW-0472">Membrane</keyword>
<dbReference type="GO" id="GO:0043171">
    <property type="term" value="P:peptide catabolic process"/>
    <property type="evidence" value="ECO:0007669"/>
    <property type="project" value="TreeGrafter"/>
</dbReference>
<dbReference type="AlphaFoldDB" id="A0A0D8XPJ2"/>
<dbReference type="OrthoDB" id="5866663at2759"/>
<dbReference type="PANTHER" id="PTHR11533:SF299">
    <property type="entry name" value="AMINOPEPTIDASE"/>
    <property type="match status" value="1"/>
</dbReference>
<dbReference type="GO" id="GO:0005615">
    <property type="term" value="C:extracellular space"/>
    <property type="evidence" value="ECO:0007669"/>
    <property type="project" value="TreeGrafter"/>
</dbReference>
<accession>A0A0D8XPJ2</accession>
<dbReference type="GO" id="GO:0070006">
    <property type="term" value="F:metalloaminopeptidase activity"/>
    <property type="evidence" value="ECO:0007669"/>
    <property type="project" value="TreeGrafter"/>
</dbReference>
<gene>
    <name evidence="3" type="ORF">DICVIV_07351</name>
</gene>
<dbReference type="InterPro" id="IPR050344">
    <property type="entry name" value="Peptidase_M1_aminopeptidases"/>
</dbReference>
<keyword evidence="1" id="KW-1133">Transmembrane helix</keyword>
<sequence length="296" mass="32731">MCTVVMRRLTSPSQSATWSSSRTSAGRSSAGVCVTVMTATFMLLFGVILGAVIHAMIFCERGSPLSPPQATLTTTATFGISSTHSNSSELSDYSGANLDTSTEIMYDITDYENCKDFPWNSVRLPRDVIPLSYNLTIHPNITTKTLDGSVTIDIKILNTTRLIVLNTNNIVMTTFSLSVNSKRSEAELYTCSMLSQWAFVIETDLHADDIVELGIEFNGKVLPDLHGLYISTHTDAYGKRTQSAVTQFEPSYARKMFPCFDEPNFKATFQLSVIREAHHVVRSNSIMKISKEHIDG</sequence>
<dbReference type="GO" id="GO:0008270">
    <property type="term" value="F:zinc ion binding"/>
    <property type="evidence" value="ECO:0007669"/>
    <property type="project" value="TreeGrafter"/>
</dbReference>
<dbReference type="InterPro" id="IPR042097">
    <property type="entry name" value="Aminopeptidase_N-like_N_sf"/>
</dbReference>
<dbReference type="Proteomes" id="UP000053766">
    <property type="component" value="Unassembled WGS sequence"/>
</dbReference>
<keyword evidence="4" id="KW-1185">Reference proteome</keyword>
<dbReference type="EMBL" id="KN716345">
    <property type="protein sequence ID" value="KJH46568.1"/>
    <property type="molecule type" value="Genomic_DNA"/>
</dbReference>
<dbReference type="GO" id="GO:0042277">
    <property type="term" value="F:peptide binding"/>
    <property type="evidence" value="ECO:0007669"/>
    <property type="project" value="TreeGrafter"/>
</dbReference>
<organism evidence="3 4">
    <name type="scientific">Dictyocaulus viviparus</name>
    <name type="common">Bovine lungworm</name>
    <dbReference type="NCBI Taxonomy" id="29172"/>
    <lineage>
        <taxon>Eukaryota</taxon>
        <taxon>Metazoa</taxon>
        <taxon>Ecdysozoa</taxon>
        <taxon>Nematoda</taxon>
        <taxon>Chromadorea</taxon>
        <taxon>Rhabditida</taxon>
        <taxon>Rhabditina</taxon>
        <taxon>Rhabditomorpha</taxon>
        <taxon>Strongyloidea</taxon>
        <taxon>Metastrongylidae</taxon>
        <taxon>Dictyocaulus</taxon>
    </lineage>
</organism>
<evidence type="ECO:0000313" key="3">
    <source>
        <dbReference type="EMBL" id="KJH46568.1"/>
    </source>
</evidence>
<evidence type="ECO:0000256" key="1">
    <source>
        <dbReference type="SAM" id="Phobius"/>
    </source>
</evidence>
<name>A0A0D8XPJ2_DICVI</name>
<reference evidence="4" key="2">
    <citation type="journal article" date="2016" name="Sci. Rep.">
        <title>Dictyocaulus viviparus genome, variome and transcriptome elucidate lungworm biology and support future intervention.</title>
        <authorList>
            <person name="McNulty S.N."/>
            <person name="Strube C."/>
            <person name="Rosa B.A."/>
            <person name="Martin J.C."/>
            <person name="Tyagi R."/>
            <person name="Choi Y.J."/>
            <person name="Wang Q."/>
            <person name="Hallsworth Pepin K."/>
            <person name="Zhang X."/>
            <person name="Ozersky P."/>
            <person name="Wilson R.K."/>
            <person name="Sternberg P.W."/>
            <person name="Gasser R.B."/>
            <person name="Mitreva M."/>
        </authorList>
    </citation>
    <scope>NUCLEOTIDE SEQUENCE [LARGE SCALE GENOMIC DNA]</scope>
    <source>
        <strain evidence="4">HannoverDv2000</strain>
    </source>
</reference>
<proteinExistence type="predicted"/>
<dbReference type="GO" id="GO:0016020">
    <property type="term" value="C:membrane"/>
    <property type="evidence" value="ECO:0007669"/>
    <property type="project" value="TreeGrafter"/>
</dbReference>
<dbReference type="Pfam" id="PF17900">
    <property type="entry name" value="Peptidase_M1_N"/>
    <property type="match status" value="1"/>
</dbReference>
<feature type="transmembrane region" description="Helical" evidence="1">
    <location>
        <begin position="30"/>
        <end position="57"/>
    </location>
</feature>
<keyword evidence="1" id="KW-0812">Transmembrane</keyword>
<dbReference type="Gene3D" id="2.60.40.1730">
    <property type="entry name" value="tricorn interacting facor f3 domain"/>
    <property type="match status" value="1"/>
</dbReference>
<dbReference type="InterPro" id="IPR045357">
    <property type="entry name" value="Aminopeptidase_N-like_N"/>
</dbReference>
<protein>
    <recommendedName>
        <fullName evidence="2">Aminopeptidase N-like N-terminal domain-containing protein</fullName>
    </recommendedName>
</protein>
<evidence type="ECO:0000259" key="2">
    <source>
        <dbReference type="Pfam" id="PF17900"/>
    </source>
</evidence>
<evidence type="ECO:0000313" key="4">
    <source>
        <dbReference type="Proteomes" id="UP000053766"/>
    </source>
</evidence>